<feature type="domain" description="Mce/MlaD" evidence="1">
    <location>
        <begin position="42"/>
        <end position="116"/>
    </location>
</feature>
<evidence type="ECO:0000313" key="2">
    <source>
        <dbReference type="EMBL" id="GAA3947857.1"/>
    </source>
</evidence>
<gene>
    <name evidence="2" type="ORF">GCM10022231_01120</name>
</gene>
<sequence length="340" mass="35644">MKRRLGLVLCVLAVVAALVVVVVGRGSNPANTLPRLASGGSSTLYVDFVSVVNLPLGARVLSRGTQIGTVDDIDLVPNAARLTLGLEPEAQLPVGTRAELRQLTMLGDIYVALTPPTDDTGEMLGDGDVINLADTDPGPQIEDIITNLADFLAGGSLMRVQDAVRQTNRAVDVQRIDLPAVSATGARTIDDLAAGTAELSAMIVSLERATTEIASDPGELGYAFGPAGHKGLRAVFNAVNEGFKLVAGSSELAFGLNWLTPRLAQLNPFLDKLVPLLRSYSAHSTQFNGNIGKVVDVTQNKLIPFAQNGGIALDKITVDSGDTEATRSVASVLRMIGALR</sequence>
<proteinExistence type="predicted"/>
<evidence type="ECO:0000259" key="1">
    <source>
        <dbReference type="Pfam" id="PF02470"/>
    </source>
</evidence>
<reference evidence="3" key="1">
    <citation type="journal article" date="2019" name="Int. J. Syst. Evol. Microbiol.">
        <title>The Global Catalogue of Microorganisms (GCM) 10K type strain sequencing project: providing services to taxonomists for standard genome sequencing and annotation.</title>
        <authorList>
            <consortium name="The Broad Institute Genomics Platform"/>
            <consortium name="The Broad Institute Genome Sequencing Center for Infectious Disease"/>
            <person name="Wu L."/>
            <person name="Ma J."/>
        </authorList>
    </citation>
    <scope>NUCLEOTIDE SEQUENCE [LARGE SCALE GENOMIC DNA]</scope>
    <source>
        <strain evidence="3">JCM 16923</strain>
    </source>
</reference>
<dbReference type="Pfam" id="PF02470">
    <property type="entry name" value="MlaD"/>
    <property type="match status" value="1"/>
</dbReference>
<dbReference type="EMBL" id="BAAAZW010000001">
    <property type="protein sequence ID" value="GAA3947857.1"/>
    <property type="molecule type" value="Genomic_DNA"/>
</dbReference>
<dbReference type="PANTHER" id="PTHR33371:SF4">
    <property type="entry name" value="INTERMEMBRANE PHOSPHOLIPID TRANSPORT SYSTEM BINDING PROTEIN MLAD"/>
    <property type="match status" value="1"/>
</dbReference>
<name>A0ABP7NK49_9ACTN</name>
<comment type="caution">
    <text evidence="2">The sequence shown here is derived from an EMBL/GenBank/DDBJ whole genome shotgun (WGS) entry which is preliminary data.</text>
</comment>
<protein>
    <submittedName>
        <fullName evidence="2">MlaD family protein</fullName>
    </submittedName>
</protein>
<dbReference type="Proteomes" id="UP001418444">
    <property type="component" value="Unassembled WGS sequence"/>
</dbReference>
<evidence type="ECO:0000313" key="3">
    <source>
        <dbReference type="Proteomes" id="UP001418444"/>
    </source>
</evidence>
<keyword evidence="3" id="KW-1185">Reference proteome</keyword>
<dbReference type="PANTHER" id="PTHR33371">
    <property type="entry name" value="INTERMEMBRANE PHOSPHOLIPID TRANSPORT SYSTEM BINDING PROTEIN MLAD-RELATED"/>
    <property type="match status" value="1"/>
</dbReference>
<dbReference type="InterPro" id="IPR052336">
    <property type="entry name" value="MlaD_Phospholipid_Transporter"/>
</dbReference>
<dbReference type="InterPro" id="IPR003399">
    <property type="entry name" value="Mce/MlaD"/>
</dbReference>
<organism evidence="2 3">
    <name type="scientific">Gordonia caeni</name>
    <dbReference type="NCBI Taxonomy" id="1007097"/>
    <lineage>
        <taxon>Bacteria</taxon>
        <taxon>Bacillati</taxon>
        <taxon>Actinomycetota</taxon>
        <taxon>Actinomycetes</taxon>
        <taxon>Mycobacteriales</taxon>
        <taxon>Gordoniaceae</taxon>
        <taxon>Gordonia</taxon>
    </lineage>
</organism>
<dbReference type="RefSeq" id="WP_344779514.1">
    <property type="nucleotide sequence ID" value="NZ_BAAAZW010000001.1"/>
</dbReference>
<accession>A0ABP7NK49</accession>